<proteinExistence type="predicted"/>
<organism evidence="1 2">
    <name type="scientific">Actinoplanes utahensis</name>
    <dbReference type="NCBI Taxonomy" id="1869"/>
    <lineage>
        <taxon>Bacteria</taxon>
        <taxon>Bacillati</taxon>
        <taxon>Actinomycetota</taxon>
        <taxon>Actinomycetes</taxon>
        <taxon>Micromonosporales</taxon>
        <taxon>Micromonosporaceae</taxon>
        <taxon>Actinoplanes</taxon>
    </lineage>
</organism>
<evidence type="ECO:0000313" key="1">
    <source>
        <dbReference type="EMBL" id="KHD76544.1"/>
    </source>
</evidence>
<evidence type="ECO:0000313" key="2">
    <source>
        <dbReference type="Proteomes" id="UP000054537"/>
    </source>
</evidence>
<gene>
    <name evidence="1" type="ORF">MB27_16190</name>
</gene>
<dbReference type="OrthoDB" id="3403640at2"/>
<dbReference type="eggNOG" id="ENOG50323TC">
    <property type="taxonomic scope" value="Bacteria"/>
</dbReference>
<dbReference type="RefSeq" id="WP_043525412.1">
    <property type="nucleotide sequence ID" value="NZ_BAABKU010000025.1"/>
</dbReference>
<dbReference type="Proteomes" id="UP000054537">
    <property type="component" value="Unassembled WGS sequence"/>
</dbReference>
<sequence length="69" mass="7638">MYTNPDPARLPRLRLRPVHTICLDTRHDNPDEPCPWCTAGADTDDALGIALTRHAELVAEDAEAFGWPA</sequence>
<name>A0A0A6UQ86_ACTUT</name>
<accession>A0A0A6UQ86</accession>
<comment type="caution">
    <text evidence="1">The sequence shown here is derived from an EMBL/GenBank/DDBJ whole genome shotgun (WGS) entry which is preliminary data.</text>
</comment>
<reference evidence="1 2" key="1">
    <citation type="submission" date="2014-10" db="EMBL/GenBank/DDBJ databases">
        <title>Draft genome sequence of Actinoplanes utahensis NRRL 12052.</title>
        <authorList>
            <person name="Velasco-Bucheli B."/>
            <person name="del Cerro C."/>
            <person name="Hormigo D."/>
            <person name="Garcia J.L."/>
            <person name="Acebal C."/>
            <person name="Arroyo M."/>
            <person name="de la Mata I."/>
        </authorList>
    </citation>
    <scope>NUCLEOTIDE SEQUENCE [LARGE SCALE GENOMIC DNA]</scope>
    <source>
        <strain evidence="1 2">NRRL 12052</strain>
    </source>
</reference>
<dbReference type="EMBL" id="JRTT01000017">
    <property type="protein sequence ID" value="KHD76544.1"/>
    <property type="molecule type" value="Genomic_DNA"/>
</dbReference>
<dbReference type="STRING" id="1869.MB27_16190"/>
<dbReference type="AlphaFoldDB" id="A0A0A6UQ86"/>
<keyword evidence="2" id="KW-1185">Reference proteome</keyword>
<protein>
    <submittedName>
        <fullName evidence="1">Uncharacterized protein</fullName>
    </submittedName>
</protein>